<name>A0ABS3VYW8_MICEH</name>
<keyword evidence="3" id="KW-1185">Reference proteome</keyword>
<feature type="compositionally biased region" description="Basic residues" evidence="1">
    <location>
        <begin position="340"/>
        <end position="356"/>
    </location>
</feature>
<comment type="caution">
    <text evidence="2">The sequence shown here is derived from an EMBL/GenBank/DDBJ whole genome shotgun (WGS) entry which is preliminary data.</text>
</comment>
<sequence>MTSTEKTVLSVRSPADLIAAVPYLLGFHPADSVVVVAMRGKRVVFAARGDLPGEGRPTSETARYISDMIFRQDAGSATVLGYGPADRVTPAVDAVRAGLEAGGLRVLDVLRVTDGRYWSYLCPDPACCPPEGRAYDAGSSEVTAAAVFAGEVAYPDRASLAAEVAPVGGLTRISMRQATVRAEERMIGLLDEGPLDERKLNALGDAAVRAALDPGRAPGSMTDDEVAWLTMLLAHLPIRDQAWELTDGDDRHLALWRHVVQRAAPELVAAPACLLAFAAWRAGRGSLAVVALERALRAEPDYSMALLLDELIRNGVPPSRLDGWPKIAGAGAGAGAGTSGRRRRRSRPDRRRRPRG</sequence>
<dbReference type="EMBL" id="WVUH01000343">
    <property type="protein sequence ID" value="MBO4209737.1"/>
    <property type="molecule type" value="Genomic_DNA"/>
</dbReference>
<evidence type="ECO:0000313" key="3">
    <source>
        <dbReference type="Proteomes" id="UP000823521"/>
    </source>
</evidence>
<proteinExistence type="predicted"/>
<dbReference type="Pfam" id="PF13830">
    <property type="entry name" value="DUF4192"/>
    <property type="match status" value="1"/>
</dbReference>
<feature type="region of interest" description="Disordered" evidence="1">
    <location>
        <begin position="323"/>
        <end position="356"/>
    </location>
</feature>
<dbReference type="Proteomes" id="UP000823521">
    <property type="component" value="Unassembled WGS sequence"/>
</dbReference>
<accession>A0ABS3VYW8</accession>
<evidence type="ECO:0000313" key="2">
    <source>
        <dbReference type="EMBL" id="MBO4209737.1"/>
    </source>
</evidence>
<gene>
    <name evidence="2" type="ORF">GSF22_27660</name>
</gene>
<evidence type="ECO:0000256" key="1">
    <source>
        <dbReference type="SAM" id="MobiDB-lite"/>
    </source>
</evidence>
<organism evidence="2 3">
    <name type="scientific">Micromonospora echinofusca</name>
    <dbReference type="NCBI Taxonomy" id="47858"/>
    <lineage>
        <taxon>Bacteria</taxon>
        <taxon>Bacillati</taxon>
        <taxon>Actinomycetota</taxon>
        <taxon>Actinomycetes</taxon>
        <taxon>Micromonosporales</taxon>
        <taxon>Micromonosporaceae</taxon>
        <taxon>Micromonospora</taxon>
    </lineage>
</organism>
<dbReference type="RefSeq" id="WP_208816691.1">
    <property type="nucleotide sequence ID" value="NZ_WVUH01000343.1"/>
</dbReference>
<protein>
    <submittedName>
        <fullName evidence="2">DUF4192 family protein</fullName>
    </submittedName>
</protein>
<dbReference type="InterPro" id="IPR025447">
    <property type="entry name" value="DUF4192"/>
</dbReference>
<reference evidence="2 3" key="1">
    <citation type="submission" date="2019-12" db="EMBL/GenBank/DDBJ databases">
        <title>Whole genome sequencing of endophytic Actinobacterium Micromonospora sp. MPMI6T.</title>
        <authorList>
            <person name="Evv R."/>
            <person name="Podile A.R."/>
        </authorList>
    </citation>
    <scope>NUCLEOTIDE SEQUENCE [LARGE SCALE GENOMIC DNA]</scope>
    <source>
        <strain evidence="2 3">MPMI6</strain>
    </source>
</reference>